<reference evidence="4" key="1">
    <citation type="journal article" date="2019" name="Int. J. Syst. Evol. Microbiol.">
        <title>The Global Catalogue of Microorganisms (GCM) 10K type strain sequencing project: providing services to taxonomists for standard genome sequencing and annotation.</title>
        <authorList>
            <consortium name="The Broad Institute Genomics Platform"/>
            <consortium name="The Broad Institute Genome Sequencing Center for Infectious Disease"/>
            <person name="Wu L."/>
            <person name="Ma J."/>
        </authorList>
    </citation>
    <scope>NUCLEOTIDE SEQUENCE [LARGE SCALE GENOMIC DNA]</scope>
    <source>
        <strain evidence="4">CCUG 59189</strain>
    </source>
</reference>
<dbReference type="Pfam" id="PF07833">
    <property type="entry name" value="Cu_amine_oxidN1"/>
    <property type="match status" value="1"/>
</dbReference>
<dbReference type="Gene3D" id="3.30.457.10">
    <property type="entry name" value="Copper amine oxidase-like, N-terminal domain"/>
    <property type="match status" value="1"/>
</dbReference>
<evidence type="ECO:0000259" key="2">
    <source>
        <dbReference type="Pfam" id="PF07833"/>
    </source>
</evidence>
<feature type="chain" id="PRO_5047422851" evidence="1">
    <location>
        <begin position="23"/>
        <end position="381"/>
    </location>
</feature>
<dbReference type="EMBL" id="JBHTLM010000007">
    <property type="protein sequence ID" value="MFD1176935.1"/>
    <property type="molecule type" value="Genomic_DNA"/>
</dbReference>
<keyword evidence="4" id="KW-1185">Reference proteome</keyword>
<dbReference type="Proteomes" id="UP001597262">
    <property type="component" value="Unassembled WGS sequence"/>
</dbReference>
<evidence type="ECO:0000313" key="3">
    <source>
        <dbReference type="EMBL" id="MFD1176935.1"/>
    </source>
</evidence>
<accession>A0ABW3RYE0</accession>
<dbReference type="InterPro" id="IPR012854">
    <property type="entry name" value="Cu_amine_oxidase-like_N"/>
</dbReference>
<proteinExistence type="predicted"/>
<dbReference type="InterPro" id="IPR036582">
    <property type="entry name" value="Mao_N_sf"/>
</dbReference>
<organism evidence="3 4">
    <name type="scientific">Paenibacillus puldeungensis</name>
    <dbReference type="NCBI Taxonomy" id="696536"/>
    <lineage>
        <taxon>Bacteria</taxon>
        <taxon>Bacillati</taxon>
        <taxon>Bacillota</taxon>
        <taxon>Bacilli</taxon>
        <taxon>Bacillales</taxon>
        <taxon>Paenibacillaceae</taxon>
        <taxon>Paenibacillus</taxon>
    </lineage>
</organism>
<evidence type="ECO:0000313" key="4">
    <source>
        <dbReference type="Proteomes" id="UP001597262"/>
    </source>
</evidence>
<comment type="caution">
    <text evidence="3">The sequence shown here is derived from an EMBL/GenBank/DDBJ whole genome shotgun (WGS) entry which is preliminary data.</text>
</comment>
<feature type="domain" description="Copper amine oxidase-like N-terminal" evidence="2">
    <location>
        <begin position="35"/>
        <end position="140"/>
    </location>
</feature>
<keyword evidence="1" id="KW-0732">Signal</keyword>
<dbReference type="RefSeq" id="WP_379319385.1">
    <property type="nucleotide sequence ID" value="NZ_JBHTLM010000007.1"/>
</dbReference>
<feature type="signal peptide" evidence="1">
    <location>
        <begin position="1"/>
        <end position="22"/>
    </location>
</feature>
<evidence type="ECO:0000256" key="1">
    <source>
        <dbReference type="SAM" id="SignalP"/>
    </source>
</evidence>
<sequence length="381" mass="43060">MKIIVKYSLIILLLCVSLSSLQKIQADGSEIHVVLDGMEIQFDVPPVQVNGYTYIPLRSILQTLGASIQFDPQTNIIVIQHQSNDIIYDVNSSKVIIDHETYSLTPKPIVRGNRTLVPLRFFSTAFGYRTDWDTESRTVTLNTVLPTQHADSSEGSKPVVLLPHTSQQLSPEKLSGNLFDVDLGLSIEIRNYAVVNNKLYTYLYISNSSKDHSLFVSFDPSNKKVIWQHNEKKPEMVPFISEDCTTVTPITTIDSTSGHVYTLPKFSQDQVCLRQNAEKLQQQIQGREKYQFTELGSDHAVYQTYIQLEDGSVQDFEFPPQMGYIFFILAPTDGNSSMEISGKYKASKDNSSALPFHLTYMTDKPVDFGKYNLIYTLLPSE</sequence>
<name>A0ABW3RYE0_9BACL</name>
<dbReference type="SUPFAM" id="SSF55383">
    <property type="entry name" value="Copper amine oxidase, domain N"/>
    <property type="match status" value="1"/>
</dbReference>
<gene>
    <name evidence="3" type="ORF">ACFQ3W_11570</name>
</gene>
<protein>
    <submittedName>
        <fullName evidence="3">Copper amine oxidase N-terminal domain-containing protein</fullName>
    </submittedName>
</protein>